<evidence type="ECO:0000313" key="2">
    <source>
        <dbReference type="EMBL" id="RKF31592.1"/>
    </source>
</evidence>
<evidence type="ECO:0008006" key="4">
    <source>
        <dbReference type="Google" id="ProtNLM"/>
    </source>
</evidence>
<dbReference type="Proteomes" id="UP000283709">
    <property type="component" value="Unassembled WGS sequence"/>
</dbReference>
<proteinExistence type="predicted"/>
<name>A0A420FF51_9BURK</name>
<dbReference type="AlphaFoldDB" id="A0A420FF51"/>
<dbReference type="Pfam" id="PF09486">
    <property type="entry name" value="HrpB7"/>
    <property type="match status" value="1"/>
</dbReference>
<accession>A0A420FF51</accession>
<gene>
    <name evidence="2" type="ORF">BCY88_11760</name>
</gene>
<comment type="caution">
    <text evidence="2">The sequence shown here is derived from an EMBL/GenBank/DDBJ whole genome shotgun (WGS) entry which is preliminary data.</text>
</comment>
<organism evidence="2 3">
    <name type="scientific">Paraburkholderia fungorum</name>
    <dbReference type="NCBI Taxonomy" id="134537"/>
    <lineage>
        <taxon>Bacteria</taxon>
        <taxon>Pseudomonadati</taxon>
        <taxon>Pseudomonadota</taxon>
        <taxon>Betaproteobacteria</taxon>
        <taxon>Burkholderiales</taxon>
        <taxon>Burkholderiaceae</taxon>
        <taxon>Paraburkholderia</taxon>
    </lineage>
</organism>
<sequence>MGMSVADRRIAALRRTTERRVRLEKGLRATLATQREAHARVEAQRDDKLAAVQRERDLLLACHERIAQLMSGGKAFALAEMNASMRHAEIVADRLRVLEAELVALEQAVEARSLEVAATLRAIANNRGRIDICTQRVVEIRRSVADTASDAADEEAEEAALARMRFNARSTV</sequence>
<dbReference type="EMBL" id="MCAS01000067">
    <property type="protein sequence ID" value="RKF31592.1"/>
    <property type="molecule type" value="Genomic_DNA"/>
</dbReference>
<keyword evidence="1" id="KW-0175">Coiled coil</keyword>
<reference evidence="2 3" key="1">
    <citation type="submission" date="2016-07" db="EMBL/GenBank/DDBJ databases">
        <title>Genome analysis of Burkholderia fungorum ES3-20.</title>
        <authorList>
            <person name="Xu D."/>
            <person name="Yao R."/>
            <person name="Zheng S."/>
        </authorList>
    </citation>
    <scope>NUCLEOTIDE SEQUENCE [LARGE SCALE GENOMIC DNA]</scope>
    <source>
        <strain evidence="2 3">ES3-20</strain>
    </source>
</reference>
<feature type="coiled-coil region" evidence="1">
    <location>
        <begin position="88"/>
        <end position="115"/>
    </location>
</feature>
<dbReference type="InterPro" id="IPR013392">
    <property type="entry name" value="T3SS_HrpB7"/>
</dbReference>
<evidence type="ECO:0000313" key="3">
    <source>
        <dbReference type="Proteomes" id="UP000283709"/>
    </source>
</evidence>
<evidence type="ECO:0000256" key="1">
    <source>
        <dbReference type="SAM" id="Coils"/>
    </source>
</evidence>
<protein>
    <recommendedName>
        <fullName evidence="4">Type III secretion protein HrpB7</fullName>
    </recommendedName>
</protein>